<keyword evidence="1" id="KW-0732">Signal</keyword>
<name>A0A7E4VK28_PANRE</name>
<dbReference type="SUPFAM" id="SSF47862">
    <property type="entry name" value="Saposin"/>
    <property type="match status" value="1"/>
</dbReference>
<protein>
    <submittedName>
        <fullName evidence="3">Saposin B-type domain-containing protein</fullName>
    </submittedName>
</protein>
<evidence type="ECO:0000313" key="3">
    <source>
        <dbReference type="WBParaSite" id="Pan_g21455.t1"/>
    </source>
</evidence>
<dbReference type="Proteomes" id="UP000492821">
    <property type="component" value="Unassembled WGS sequence"/>
</dbReference>
<keyword evidence="2" id="KW-1185">Reference proteome</keyword>
<sequence length="120" mass="13714">MRQIYFGLVVAIFMLISAGLVFTADLDDSEKCSNCSILLDILKFYLGQGYYPHATDTQTKNALRRACEKMYPDLVLACVEYESINLGTMQYMFPIHTNEQICRKIGHCVVQKEGRTKLTF</sequence>
<proteinExistence type="predicted"/>
<dbReference type="AlphaFoldDB" id="A0A7E4VK28"/>
<evidence type="ECO:0000313" key="2">
    <source>
        <dbReference type="Proteomes" id="UP000492821"/>
    </source>
</evidence>
<reference evidence="3" key="2">
    <citation type="submission" date="2020-10" db="UniProtKB">
        <authorList>
            <consortium name="WormBaseParasite"/>
        </authorList>
    </citation>
    <scope>IDENTIFICATION</scope>
</reference>
<accession>A0A7E4VK28</accession>
<organism evidence="2 3">
    <name type="scientific">Panagrellus redivivus</name>
    <name type="common">Microworm</name>
    <dbReference type="NCBI Taxonomy" id="6233"/>
    <lineage>
        <taxon>Eukaryota</taxon>
        <taxon>Metazoa</taxon>
        <taxon>Ecdysozoa</taxon>
        <taxon>Nematoda</taxon>
        <taxon>Chromadorea</taxon>
        <taxon>Rhabditida</taxon>
        <taxon>Tylenchina</taxon>
        <taxon>Panagrolaimomorpha</taxon>
        <taxon>Panagrolaimoidea</taxon>
        <taxon>Panagrolaimidae</taxon>
        <taxon>Panagrellus</taxon>
    </lineage>
</organism>
<feature type="chain" id="PRO_5028818340" evidence="1">
    <location>
        <begin position="24"/>
        <end position="120"/>
    </location>
</feature>
<dbReference type="Gene3D" id="1.10.225.10">
    <property type="entry name" value="Saposin-like"/>
    <property type="match status" value="1"/>
</dbReference>
<reference evidence="2" key="1">
    <citation type="journal article" date="2013" name="Genetics">
        <title>The draft genome and transcriptome of Panagrellus redivivus are shaped by the harsh demands of a free-living lifestyle.</title>
        <authorList>
            <person name="Srinivasan J."/>
            <person name="Dillman A.R."/>
            <person name="Macchietto M.G."/>
            <person name="Heikkinen L."/>
            <person name="Lakso M."/>
            <person name="Fracchia K.M."/>
            <person name="Antoshechkin I."/>
            <person name="Mortazavi A."/>
            <person name="Wong G."/>
            <person name="Sternberg P.W."/>
        </authorList>
    </citation>
    <scope>NUCLEOTIDE SEQUENCE [LARGE SCALE GENOMIC DNA]</scope>
    <source>
        <strain evidence="2">MT8872</strain>
    </source>
</reference>
<feature type="signal peptide" evidence="1">
    <location>
        <begin position="1"/>
        <end position="23"/>
    </location>
</feature>
<evidence type="ECO:0000256" key="1">
    <source>
        <dbReference type="SAM" id="SignalP"/>
    </source>
</evidence>
<dbReference type="InterPro" id="IPR011001">
    <property type="entry name" value="Saposin-like"/>
</dbReference>
<dbReference type="WBParaSite" id="Pan_g21455.t1">
    <property type="protein sequence ID" value="Pan_g21455.t1"/>
    <property type="gene ID" value="Pan_g21455"/>
</dbReference>